<comment type="caution">
    <text evidence="1">The sequence shown here is derived from an EMBL/GenBank/DDBJ whole genome shotgun (WGS) entry which is preliminary data.</text>
</comment>
<gene>
    <name evidence="1" type="ORF">JMJ56_28120</name>
</gene>
<evidence type="ECO:0000313" key="1">
    <source>
        <dbReference type="EMBL" id="MBL6081856.1"/>
    </source>
</evidence>
<accession>A0ABS1UAZ2</accession>
<proteinExistence type="predicted"/>
<dbReference type="EMBL" id="JAETWB010000038">
    <property type="protein sequence ID" value="MBL6081856.1"/>
    <property type="molecule type" value="Genomic_DNA"/>
</dbReference>
<sequence length="72" mass="8548">MNPPEDPLAMAERHVRECEQRVARQLLIIEEMDRDNHRDATMARKLLVALETTLDLMREHLRLKREAQDLNT</sequence>
<name>A0ABS1UAZ2_9PROT</name>
<dbReference type="RefSeq" id="WP_202835069.1">
    <property type="nucleotide sequence ID" value="NZ_JAETWB010000038.1"/>
</dbReference>
<evidence type="ECO:0000313" key="2">
    <source>
        <dbReference type="Proteomes" id="UP000660885"/>
    </source>
</evidence>
<organism evidence="1 2">
    <name type="scientific">Belnapia arida</name>
    <dbReference type="NCBI Taxonomy" id="2804533"/>
    <lineage>
        <taxon>Bacteria</taxon>
        <taxon>Pseudomonadati</taxon>
        <taxon>Pseudomonadota</taxon>
        <taxon>Alphaproteobacteria</taxon>
        <taxon>Acetobacterales</taxon>
        <taxon>Roseomonadaceae</taxon>
        <taxon>Belnapia</taxon>
    </lineage>
</organism>
<protein>
    <submittedName>
        <fullName evidence="1">Uncharacterized protein</fullName>
    </submittedName>
</protein>
<keyword evidence="2" id="KW-1185">Reference proteome</keyword>
<reference evidence="1 2" key="1">
    <citation type="submission" date="2021-01" db="EMBL/GenBank/DDBJ databases">
        <title>Belnapia mucosa sp. nov. and Belnapia arida sp. nov., isolated from the Tabernas Desert (Almeria, Spain).</title>
        <authorList>
            <person name="Molina-Menor E."/>
            <person name="Vidal-Verdu A."/>
            <person name="Calonge A."/>
            <person name="Satari L."/>
            <person name="Pereto J."/>
            <person name="Porcar M."/>
        </authorList>
    </citation>
    <scope>NUCLEOTIDE SEQUENCE [LARGE SCALE GENOMIC DNA]</scope>
    <source>
        <strain evidence="1 2">T18</strain>
    </source>
</reference>
<dbReference type="Proteomes" id="UP000660885">
    <property type="component" value="Unassembled WGS sequence"/>
</dbReference>